<evidence type="ECO:0000313" key="3">
    <source>
        <dbReference type="EMBL" id="KKO76272.1"/>
    </source>
</evidence>
<evidence type="ECO:0000256" key="2">
    <source>
        <dbReference type="SAM" id="MobiDB-lite"/>
    </source>
</evidence>
<feature type="coiled-coil region" evidence="1">
    <location>
        <begin position="342"/>
        <end position="383"/>
    </location>
</feature>
<feature type="region of interest" description="Disordered" evidence="2">
    <location>
        <begin position="557"/>
        <end position="576"/>
    </location>
</feature>
<keyword evidence="1" id="KW-0175">Coiled coil</keyword>
<feature type="coiled-coil region" evidence="1">
    <location>
        <begin position="581"/>
        <end position="608"/>
    </location>
</feature>
<dbReference type="AlphaFoldDB" id="A0A0F9YUY6"/>
<comment type="caution">
    <text evidence="3">The sequence shown here is derived from an EMBL/GenBank/DDBJ whole genome shotgun (WGS) entry which is preliminary data.</text>
</comment>
<keyword evidence="4" id="KW-1185">Reference proteome</keyword>
<reference evidence="3 4" key="1">
    <citation type="journal article" date="2015" name="Environ. Microbiol.">
        <title>Genome analyses suggest the presence of polyploidy and recent human-driven expansions in eight global populations of the honeybee pathogen Nosema ceranae.</title>
        <authorList>
            <person name="Pelin A."/>
            <person name="Selman M."/>
            <person name="Aris-Brosou S."/>
            <person name="Farinelli L."/>
            <person name="Corradi N."/>
        </authorList>
    </citation>
    <scope>NUCLEOTIDE SEQUENCE [LARGE SCALE GENOMIC DNA]</scope>
    <source>
        <strain evidence="3 4">PA08 1199</strain>
    </source>
</reference>
<gene>
    <name evidence="3" type="ORF">AAJ76_5000107740</name>
</gene>
<dbReference type="VEuPathDB" id="MicrosporidiaDB:AAJ76_5000107740"/>
<dbReference type="GeneID" id="36320756"/>
<evidence type="ECO:0000256" key="1">
    <source>
        <dbReference type="SAM" id="Coils"/>
    </source>
</evidence>
<accession>A0A0F9YUY6</accession>
<feature type="coiled-coil region" evidence="1">
    <location>
        <begin position="94"/>
        <end position="275"/>
    </location>
</feature>
<name>A0A0F9YUY6_9MICR</name>
<dbReference type="Proteomes" id="UP000034350">
    <property type="component" value="Unassembled WGS sequence"/>
</dbReference>
<evidence type="ECO:0000313" key="4">
    <source>
        <dbReference type="Proteomes" id="UP000034350"/>
    </source>
</evidence>
<dbReference type="VEuPathDB" id="MicrosporidiaDB:NCER_100230"/>
<protein>
    <submittedName>
        <fullName evidence="3">Uncharacterized protein</fullName>
    </submittedName>
</protein>
<feature type="compositionally biased region" description="Basic and acidic residues" evidence="2">
    <location>
        <begin position="560"/>
        <end position="570"/>
    </location>
</feature>
<proteinExistence type="predicted"/>
<dbReference type="EMBL" id="JPQZ01000005">
    <property type="protein sequence ID" value="KKO76272.1"/>
    <property type="molecule type" value="Genomic_DNA"/>
</dbReference>
<dbReference type="RefSeq" id="XP_024332014.1">
    <property type="nucleotide sequence ID" value="XM_024475809.1"/>
</dbReference>
<sequence length="641" mass="75805">MHDYEQVNKEIEEFINMKDKKPLVFNQESKTISSDKKELITLLTELLDLYKDIQLMLETKDFEGVKDKIISGDVKNALVCESLMKILKDECAEKAEIKNLCQSERSKIKKHEEEKQTLYLKINKLESDLDFTKRSNSELSRVIKDQKNLLIASKEKLELEQKSCESLKNVNKELEILRNKAYDRVQTFEKELNILKEKLLEKDKNLKNQQVQLKETDKEKECLNKKILNLEKTNESLKKKIDIKEKALEICNAELAKMINKAKKEEEMIEEIREKSSYYERLYKATNKQNEYLNAQLARMINYENVEKLDKNDFTNSDLSLVTTQSKEQAYKKRCKKYKKKYRMEKINKEKRQEEIDEIKKNIEKLKIENKKLQKERETAIAGNNEISTTLMQKVESLLAQNMKYQNMLIDNKDKKFDATITKINNNEKEQTLNEEERHFNESFRTVKEDNDSLLNFKLQNNNNLTVPKNKEIMYNEVFGDAGETKVRGENDSTLFLDTGNLRRPFKLANEYDEIPEVTIKNKMFNNTPKLSIPNRFFAPPKKDEIFTDDIKRIPKNNYQKKEEDKKSADSSKSVKTTSSLKDMLIKTENLQNKFENLEKQLEEINESELPPTKKIQDQIRAYTDYYYSDYLDFSNENDIL</sequence>
<dbReference type="OrthoDB" id="2196090at2759"/>
<dbReference type="VEuPathDB" id="MicrosporidiaDB:G9O61_00g008440"/>
<organism evidence="3 4">
    <name type="scientific">Vairimorpha ceranae</name>
    <dbReference type="NCBI Taxonomy" id="40302"/>
    <lineage>
        <taxon>Eukaryota</taxon>
        <taxon>Fungi</taxon>
        <taxon>Fungi incertae sedis</taxon>
        <taxon>Microsporidia</taxon>
        <taxon>Nosematidae</taxon>
        <taxon>Vairimorpha</taxon>
    </lineage>
</organism>